<accession>A0ABY7YKE6</accession>
<dbReference type="InterPro" id="IPR003140">
    <property type="entry name" value="PLipase/COase/thioEstase"/>
</dbReference>
<protein>
    <submittedName>
        <fullName evidence="4">Phospholipase</fullName>
    </submittedName>
</protein>
<dbReference type="SUPFAM" id="SSF53474">
    <property type="entry name" value="alpha/beta-Hydrolases"/>
    <property type="match status" value="1"/>
</dbReference>
<proteinExistence type="inferred from homology"/>
<dbReference type="Pfam" id="PF02230">
    <property type="entry name" value="Abhydrolase_2"/>
    <property type="match status" value="1"/>
</dbReference>
<dbReference type="InterPro" id="IPR050565">
    <property type="entry name" value="LYPA1-2/EST-like"/>
</dbReference>
<dbReference type="PANTHER" id="PTHR10655">
    <property type="entry name" value="LYSOPHOSPHOLIPASE-RELATED"/>
    <property type="match status" value="1"/>
</dbReference>
<dbReference type="Gene3D" id="3.40.50.1820">
    <property type="entry name" value="alpha/beta hydrolase"/>
    <property type="match status" value="1"/>
</dbReference>
<dbReference type="RefSeq" id="WP_282217851.1">
    <property type="nucleotide sequence ID" value="NZ_CP118246.1"/>
</dbReference>
<evidence type="ECO:0000313" key="5">
    <source>
        <dbReference type="Proteomes" id="UP001220530"/>
    </source>
</evidence>
<dbReference type="PANTHER" id="PTHR10655:SF17">
    <property type="entry name" value="LYSOPHOSPHOLIPASE-LIKE PROTEIN 1"/>
    <property type="match status" value="1"/>
</dbReference>
<organism evidence="4 5">
    <name type="scientific">Devosia algicola</name>
    <dbReference type="NCBI Taxonomy" id="3026418"/>
    <lineage>
        <taxon>Bacteria</taxon>
        <taxon>Pseudomonadati</taxon>
        <taxon>Pseudomonadota</taxon>
        <taxon>Alphaproteobacteria</taxon>
        <taxon>Hyphomicrobiales</taxon>
        <taxon>Devosiaceae</taxon>
        <taxon>Devosia</taxon>
    </lineage>
</organism>
<evidence type="ECO:0000313" key="4">
    <source>
        <dbReference type="EMBL" id="WDR01440.1"/>
    </source>
</evidence>
<dbReference type="EMBL" id="CP118246">
    <property type="protein sequence ID" value="WDR01440.1"/>
    <property type="molecule type" value="Genomic_DNA"/>
</dbReference>
<feature type="domain" description="Phospholipase/carboxylesterase/thioesterase" evidence="3">
    <location>
        <begin position="16"/>
        <end position="216"/>
    </location>
</feature>
<evidence type="ECO:0000256" key="2">
    <source>
        <dbReference type="ARBA" id="ARBA00022801"/>
    </source>
</evidence>
<keyword evidence="5" id="KW-1185">Reference proteome</keyword>
<keyword evidence="2" id="KW-0378">Hydrolase</keyword>
<name>A0ABY7YKE6_9HYPH</name>
<sequence length="221" mass="22887">MPKLSGPMLPPLSGGAPKQAVILLHGYGSDGNDLIGLAPHWRDMLPDAVFIAPNAPERVPGHPSGFQWFAPDFEADSIAMRQQGLHAAAPVLGEFLTDFWAQTGLGAEDTILAGFSQGAMMALHFGLSLPEPLMGVLGFSGLFQPADNFGAAHLPKPPVAIIHGDMDAVVAFSLGEAAAATLTEAGYDVDFHSSVGVGHGIAPDGLAFAAAFITKILAKQV</sequence>
<dbReference type="Proteomes" id="UP001220530">
    <property type="component" value="Chromosome"/>
</dbReference>
<gene>
    <name evidence="4" type="ORF">PSQ19_11555</name>
</gene>
<reference evidence="4 5" key="1">
    <citation type="submission" date="2023-02" db="EMBL/GenBank/DDBJ databases">
        <title>Devosia algicola sp. nov., isolated from the phycosphere of marine algae.</title>
        <authorList>
            <person name="Kim J.M."/>
            <person name="Lee J.K."/>
            <person name="Choi B.J."/>
            <person name="Bayburt H."/>
            <person name="Jeon C.O."/>
        </authorList>
    </citation>
    <scope>NUCLEOTIDE SEQUENCE [LARGE SCALE GENOMIC DNA]</scope>
    <source>
        <strain evidence="4 5">G20-9</strain>
    </source>
</reference>
<comment type="similarity">
    <text evidence="1">Belongs to the AB hydrolase superfamily. AB hydrolase 2 family.</text>
</comment>
<evidence type="ECO:0000259" key="3">
    <source>
        <dbReference type="Pfam" id="PF02230"/>
    </source>
</evidence>
<dbReference type="InterPro" id="IPR029058">
    <property type="entry name" value="AB_hydrolase_fold"/>
</dbReference>
<evidence type="ECO:0000256" key="1">
    <source>
        <dbReference type="ARBA" id="ARBA00006499"/>
    </source>
</evidence>